<evidence type="ECO:0000313" key="8">
    <source>
        <dbReference type="EMBL" id="AFZ21882.1"/>
    </source>
</evidence>
<dbReference type="PANTHER" id="PTHR12815">
    <property type="entry name" value="SORTING AND ASSEMBLY MACHINERY SAMM50 PROTEIN FAMILY MEMBER"/>
    <property type="match status" value="1"/>
</dbReference>
<dbReference type="Gene3D" id="2.40.160.50">
    <property type="entry name" value="membrane protein fhac: a member of the omp85/tpsb transporter family"/>
    <property type="match status" value="1"/>
</dbReference>
<keyword evidence="3" id="KW-0732">Signal</keyword>
<dbReference type="RefSeq" id="WP_015186010.1">
    <property type="nucleotide sequence ID" value="NC_019738.1"/>
</dbReference>
<dbReference type="InterPro" id="IPR010827">
    <property type="entry name" value="BamA/TamA_POTRA"/>
</dbReference>
<dbReference type="InterPro" id="IPR000184">
    <property type="entry name" value="Bac_surfAg_D15"/>
</dbReference>
<dbReference type="STRING" id="1173027.Mic7113_6293"/>
<evidence type="ECO:0000256" key="2">
    <source>
        <dbReference type="ARBA" id="ARBA00022692"/>
    </source>
</evidence>
<dbReference type="HOGENOM" id="CLU_007664_2_1_3"/>
<evidence type="ECO:0000256" key="1">
    <source>
        <dbReference type="ARBA" id="ARBA00004370"/>
    </source>
</evidence>
<protein>
    <submittedName>
        <fullName evidence="8">Outer membrane protein/protective antigen OMA87</fullName>
    </submittedName>
</protein>
<accession>K9WQN5</accession>
<reference evidence="8 9" key="1">
    <citation type="submission" date="2012-06" db="EMBL/GenBank/DDBJ databases">
        <title>Finished chromosome of genome of Microcoleus sp. PCC 7113.</title>
        <authorList>
            <consortium name="US DOE Joint Genome Institute"/>
            <person name="Gugger M."/>
            <person name="Coursin T."/>
            <person name="Rippka R."/>
            <person name="Tandeau De Marsac N."/>
            <person name="Huntemann M."/>
            <person name="Wei C.-L."/>
            <person name="Han J."/>
            <person name="Detter J.C."/>
            <person name="Han C."/>
            <person name="Tapia R."/>
            <person name="Chen A."/>
            <person name="Kyrpides N."/>
            <person name="Mavromatis K."/>
            <person name="Markowitz V."/>
            <person name="Szeto E."/>
            <person name="Ivanova N."/>
            <person name="Pagani I."/>
            <person name="Pati A."/>
            <person name="Goodwin L."/>
            <person name="Nordberg H.P."/>
            <person name="Cantor M.N."/>
            <person name="Hua S.X."/>
            <person name="Woyke T."/>
            <person name="Kerfeld C.A."/>
        </authorList>
    </citation>
    <scope>NUCLEOTIDE SEQUENCE [LARGE SCALE GENOMIC DNA]</scope>
    <source>
        <strain evidence="8 9">PCC 7113</strain>
    </source>
</reference>
<dbReference type="OrthoDB" id="9776356at2"/>
<dbReference type="eggNOG" id="COG4775">
    <property type="taxonomic scope" value="Bacteria"/>
</dbReference>
<gene>
    <name evidence="8" type="ORF">Mic7113_6293</name>
</gene>
<evidence type="ECO:0000256" key="3">
    <source>
        <dbReference type="ARBA" id="ARBA00022729"/>
    </source>
</evidence>
<comment type="subcellular location">
    <subcellularLocation>
        <location evidence="1">Membrane</location>
    </subcellularLocation>
</comment>
<dbReference type="EMBL" id="CP003630">
    <property type="protein sequence ID" value="AFZ21882.1"/>
    <property type="molecule type" value="Genomic_DNA"/>
</dbReference>
<keyword evidence="4" id="KW-0472">Membrane</keyword>
<evidence type="ECO:0000313" key="9">
    <source>
        <dbReference type="Proteomes" id="UP000010471"/>
    </source>
</evidence>
<keyword evidence="2" id="KW-0812">Transmembrane</keyword>
<dbReference type="KEGG" id="mic:Mic7113_6293"/>
<proteinExistence type="predicted"/>
<feature type="domain" description="POTRA" evidence="7">
    <location>
        <begin position="169"/>
        <end position="227"/>
    </location>
</feature>
<dbReference type="Proteomes" id="UP000010471">
    <property type="component" value="Chromosome"/>
</dbReference>
<sequence>MHIPRVAISTVISLVAWGIAPVKMGNAQSINTQKQANPINIDNSDTVDISPQTRRELGKDDSEILTKELITQLPQIAVTQETPHILPSEKQHQAVYEGDFLRMEDGSNVSNPASTPASALNLQQSIDSEPVILPDSVAENDFIVKDVEIRFVNNKGEAVDKDGNPIQGRIPREYIANEIQLQPGDVLTQAVIRRDLQQLQQLGLFERVDVSVVPADEGVNVVYNIQQRPARSINPGGGYNDDVGVYGTLSYRDFKLLPNPQRVEGNTQISLKNVDFNAQYVSPYQTANDGLGYSFSVFRKRTTSNIFDREIDLLSGERVRELRSGAAAALTRPIGEWWGTVGLNYTRISTRDRDGTIAREDELGNPLTFSGTGIDDLYTVSLGVTRDWRDNPFNPKRGSILSLTTEQSIPIGVGNILQNRLVGNYIQYVPVRWLSSEAQNAQRDVFPEMFAFNLQAGTVIGEMSPTQAFRLGGINSVRGYEEGNLGSGRSYILATGEYRFPIFSGVGGVIFADFASDLGTGNSVVGEPAVVRNKPGTGFGTGVGARWRSPFGILRVDLGVNDQGEVRFYTELGTGTRF</sequence>
<evidence type="ECO:0000259" key="7">
    <source>
        <dbReference type="Pfam" id="PF07244"/>
    </source>
</evidence>
<keyword evidence="5" id="KW-0998">Cell outer membrane</keyword>
<evidence type="ECO:0000256" key="5">
    <source>
        <dbReference type="ARBA" id="ARBA00023237"/>
    </source>
</evidence>
<evidence type="ECO:0000256" key="4">
    <source>
        <dbReference type="ARBA" id="ARBA00023136"/>
    </source>
</evidence>
<dbReference type="PANTHER" id="PTHR12815:SF47">
    <property type="entry name" value="TRANSLOCATION AND ASSEMBLY MODULE SUBUNIT TAMA"/>
    <property type="match status" value="1"/>
</dbReference>
<name>K9WQN5_9CYAN</name>
<dbReference type="Pfam" id="PF07244">
    <property type="entry name" value="POTRA"/>
    <property type="match status" value="1"/>
</dbReference>
<organism evidence="8 9">
    <name type="scientific">Allocoleopsis franciscana PCC 7113</name>
    <dbReference type="NCBI Taxonomy" id="1173027"/>
    <lineage>
        <taxon>Bacteria</taxon>
        <taxon>Bacillati</taxon>
        <taxon>Cyanobacteriota</taxon>
        <taxon>Cyanophyceae</taxon>
        <taxon>Coleofasciculales</taxon>
        <taxon>Coleofasciculaceae</taxon>
        <taxon>Allocoleopsis</taxon>
        <taxon>Allocoleopsis franciscana</taxon>
    </lineage>
</organism>
<evidence type="ECO:0000259" key="6">
    <source>
        <dbReference type="Pfam" id="PF01103"/>
    </source>
</evidence>
<dbReference type="GO" id="GO:0019867">
    <property type="term" value="C:outer membrane"/>
    <property type="evidence" value="ECO:0007669"/>
    <property type="project" value="InterPro"/>
</dbReference>
<dbReference type="InterPro" id="IPR039910">
    <property type="entry name" value="D15-like"/>
</dbReference>
<dbReference type="Pfam" id="PF01103">
    <property type="entry name" value="Omp85"/>
    <property type="match status" value="1"/>
</dbReference>
<keyword evidence="9" id="KW-1185">Reference proteome</keyword>
<feature type="domain" description="Bacterial surface antigen (D15)" evidence="6">
    <location>
        <begin position="260"/>
        <end position="574"/>
    </location>
</feature>
<dbReference type="Gene3D" id="3.10.20.310">
    <property type="entry name" value="membrane protein fhac"/>
    <property type="match status" value="1"/>
</dbReference>
<dbReference type="AlphaFoldDB" id="K9WQN5"/>
<dbReference type="PATRIC" id="fig|1173027.3.peg.6967"/>